<organism evidence="2 3">
    <name type="scientific">Mucuna pruriens</name>
    <name type="common">Velvet bean</name>
    <name type="synonym">Dolichos pruriens</name>
    <dbReference type="NCBI Taxonomy" id="157652"/>
    <lineage>
        <taxon>Eukaryota</taxon>
        <taxon>Viridiplantae</taxon>
        <taxon>Streptophyta</taxon>
        <taxon>Embryophyta</taxon>
        <taxon>Tracheophyta</taxon>
        <taxon>Spermatophyta</taxon>
        <taxon>Magnoliopsida</taxon>
        <taxon>eudicotyledons</taxon>
        <taxon>Gunneridae</taxon>
        <taxon>Pentapetalae</taxon>
        <taxon>rosids</taxon>
        <taxon>fabids</taxon>
        <taxon>Fabales</taxon>
        <taxon>Fabaceae</taxon>
        <taxon>Papilionoideae</taxon>
        <taxon>50 kb inversion clade</taxon>
        <taxon>NPAAA clade</taxon>
        <taxon>indigoferoid/millettioid clade</taxon>
        <taxon>Phaseoleae</taxon>
        <taxon>Mucuna</taxon>
    </lineage>
</organism>
<dbReference type="PANTHER" id="PTHR31694:SF12">
    <property type="entry name" value="DESICCATION-LIKE PROTEIN"/>
    <property type="match status" value="1"/>
</dbReference>
<comment type="caution">
    <text evidence="2">The sequence shown here is derived from an EMBL/GenBank/DDBJ whole genome shotgun (WGS) entry which is preliminary data.</text>
</comment>
<dbReference type="PANTHER" id="PTHR31694">
    <property type="entry name" value="DESICCATION-LIKE PROTEIN"/>
    <property type="match status" value="1"/>
</dbReference>
<evidence type="ECO:0008006" key="4">
    <source>
        <dbReference type="Google" id="ProtNLM"/>
    </source>
</evidence>
<dbReference type="STRING" id="157652.A0A371HYT7"/>
<feature type="non-terminal residue" evidence="2">
    <location>
        <position position="1"/>
    </location>
</feature>
<feature type="non-terminal residue" evidence="2">
    <location>
        <position position="299"/>
    </location>
</feature>
<dbReference type="Proteomes" id="UP000257109">
    <property type="component" value="Unassembled WGS sequence"/>
</dbReference>
<feature type="chain" id="PRO_5016563365" description="Desiccation-related protein PCC13-62" evidence="1">
    <location>
        <begin position="24"/>
        <end position="299"/>
    </location>
</feature>
<dbReference type="OrthoDB" id="1001765at2759"/>
<reference evidence="2" key="1">
    <citation type="submission" date="2018-05" db="EMBL/GenBank/DDBJ databases">
        <title>Draft genome of Mucuna pruriens seed.</title>
        <authorList>
            <person name="Nnadi N.E."/>
            <person name="Vos R."/>
            <person name="Hasami M.H."/>
            <person name="Devisetty U.K."/>
            <person name="Aguiy J.C."/>
        </authorList>
    </citation>
    <scope>NUCLEOTIDE SEQUENCE [LARGE SCALE GENOMIC DNA]</scope>
    <source>
        <strain evidence="2">JCA_2017</strain>
    </source>
</reference>
<name>A0A371HYT7_MUCPR</name>
<gene>
    <name evidence="2" type="ORF">CR513_07967</name>
</gene>
<dbReference type="InterPro" id="IPR052965">
    <property type="entry name" value="Pigment-catalase-like"/>
</dbReference>
<keyword evidence="1" id="KW-0732">Signal</keyword>
<keyword evidence="3" id="KW-1185">Reference proteome</keyword>
<accession>A0A371HYT7</accession>
<feature type="signal peptide" evidence="1">
    <location>
        <begin position="1"/>
        <end position="23"/>
    </location>
</feature>
<evidence type="ECO:0000256" key="1">
    <source>
        <dbReference type="SAM" id="SignalP"/>
    </source>
</evidence>
<sequence length="299" mass="32090">MALGYTLPSAVLVTSLFILRSYSLELNVSQAQAPTPDHDLVEFLQNFEYLGADQFFLHGATGRGLDAIAPELNQGGPPPLGGKLAALDPFTKDVILQFAWQKRVVDCPRPLLNISKQLFAEFANQAAGQTLSPPFDPYANTLNFLLASYGISEFAPPGYVRISPHLQNATLKTLVAGLLGVEFGQQAVIRAYLYERRNFLVFPYPVTVAEFTNSLSELGNRLGKEGTKSEGLVVPPSEGAEGKVSGNVLSADNDSLSYAKEPAAIVRVAYGRGNEAVPGGFFPRGANGRIARSFLTAAP</sequence>
<evidence type="ECO:0000313" key="2">
    <source>
        <dbReference type="EMBL" id="RDY07864.1"/>
    </source>
</evidence>
<evidence type="ECO:0000313" key="3">
    <source>
        <dbReference type="Proteomes" id="UP000257109"/>
    </source>
</evidence>
<dbReference type="EMBL" id="QJKJ01001384">
    <property type="protein sequence ID" value="RDY07864.1"/>
    <property type="molecule type" value="Genomic_DNA"/>
</dbReference>
<dbReference type="AlphaFoldDB" id="A0A371HYT7"/>
<protein>
    <recommendedName>
        <fullName evidence="4">Desiccation-related protein PCC13-62</fullName>
    </recommendedName>
</protein>
<proteinExistence type="predicted"/>
<dbReference type="Pfam" id="PF13668">
    <property type="entry name" value="Ferritin_2"/>
    <property type="match status" value="1"/>
</dbReference>